<dbReference type="KEGG" id="cthu:HUR95_15965"/>
<evidence type="ECO:0000313" key="2">
    <source>
        <dbReference type="EMBL" id="QZT33696.1"/>
    </source>
</evidence>
<dbReference type="Proteomes" id="UP000010716">
    <property type="component" value="Unassembled WGS sequence"/>
</dbReference>
<proteinExistence type="predicted"/>
<dbReference type="RefSeq" id="WP_007503387.1">
    <property type="nucleotide sequence ID" value="NZ_AFCE01000094.1"/>
</dbReference>
<sequence>MTETKSRDGMYLIKDGKPIPVRMYDMEWLMRYGSEKEIIKHRYYIAHIISLCAKQYEQYQVTD</sequence>
<evidence type="ECO:0000313" key="3">
    <source>
        <dbReference type="Proteomes" id="UP000010716"/>
    </source>
</evidence>
<reference evidence="2 4" key="2">
    <citation type="journal article" date="2020" name="Extremophiles">
        <title>Genomic analysis of Caldalkalibacillus thermarum TA2.A1 reveals aerobic alkaliphilic metabolism and evolutionary hallmarks linking alkaliphilic bacteria and plant life.</title>
        <authorList>
            <person name="de Jong S.I."/>
            <person name="van den Broek M.A."/>
            <person name="Merkel A.Y."/>
            <person name="de la Torre Cortes P."/>
            <person name="Kalamorz F."/>
            <person name="Cook G.M."/>
            <person name="van Loosdrecht M.C.M."/>
            <person name="McMillan D.G.G."/>
        </authorList>
    </citation>
    <scope>NUCLEOTIDE SEQUENCE [LARGE SCALE GENOMIC DNA]</scope>
    <source>
        <strain evidence="2 4">TA2.A1</strain>
    </source>
</reference>
<name>F5L4W9_CALTT</name>
<keyword evidence="4" id="KW-1185">Reference proteome</keyword>
<dbReference type="Proteomes" id="UP000825179">
    <property type="component" value="Chromosome"/>
</dbReference>
<evidence type="ECO:0000313" key="4">
    <source>
        <dbReference type="Proteomes" id="UP000825179"/>
    </source>
</evidence>
<reference evidence="1 3" key="1">
    <citation type="journal article" date="2011" name="J. Bacteriol.">
        <title>Draft genome sequence of the thermoalkaliphilic Caldalkalibacillus thermarum strain TA2.A1.</title>
        <authorList>
            <person name="Kalamorz F."/>
            <person name="Keis S."/>
            <person name="McMillan D.G."/>
            <person name="Olsson K."/>
            <person name="Stanton J.A."/>
            <person name="Stockwell P."/>
            <person name="Black M.A."/>
            <person name="Klingeman D.M."/>
            <person name="Land M.L."/>
            <person name="Han C.S."/>
            <person name="Martin S.L."/>
            <person name="Becher S.A."/>
            <person name="Peddie C.J."/>
            <person name="Morgan H.W."/>
            <person name="Matthies D."/>
            <person name="Preiss L."/>
            <person name="Meier T."/>
            <person name="Brown S.D."/>
            <person name="Cook G.M."/>
        </authorList>
    </citation>
    <scope>NUCLEOTIDE SEQUENCE [LARGE SCALE GENOMIC DNA]</scope>
    <source>
        <strain evidence="1 3">TA2.A1</strain>
    </source>
</reference>
<reference evidence="2" key="3">
    <citation type="submission" date="2021-08" db="EMBL/GenBank/DDBJ databases">
        <authorList>
            <person name="de Jong S."/>
            <person name="van den Broek M."/>
            <person name="Merkel A."/>
            <person name="de la Torre Cortes P."/>
            <person name="Kalamorz F."/>
            <person name="Cook G."/>
            <person name="van Loosdrecht M."/>
            <person name="McMillan D."/>
        </authorList>
    </citation>
    <scope>NUCLEOTIDE SEQUENCE</scope>
    <source>
        <strain evidence="2">TA2.A1</strain>
    </source>
</reference>
<organism evidence="1 3">
    <name type="scientific">Caldalkalibacillus thermarum (strain TA2.A1)</name>
    <dbReference type="NCBI Taxonomy" id="986075"/>
    <lineage>
        <taxon>Bacteria</taxon>
        <taxon>Bacillati</taxon>
        <taxon>Bacillota</taxon>
        <taxon>Bacilli</taxon>
        <taxon>Bacillales</taxon>
        <taxon>Bacillaceae</taxon>
        <taxon>Caldalkalibacillus</taxon>
    </lineage>
</organism>
<dbReference type="AlphaFoldDB" id="F5L4W9"/>
<protein>
    <submittedName>
        <fullName evidence="1">Uncharacterized protein</fullName>
    </submittedName>
</protein>
<gene>
    <name evidence="1" type="ORF">CathTA2_0832</name>
    <name evidence="2" type="ORF">HUR95_15965</name>
</gene>
<dbReference type="EMBL" id="AFCE01000094">
    <property type="protein sequence ID" value="EGL83621.1"/>
    <property type="molecule type" value="Genomic_DNA"/>
</dbReference>
<accession>F5L4W9</accession>
<evidence type="ECO:0000313" key="1">
    <source>
        <dbReference type="EMBL" id="EGL83621.1"/>
    </source>
</evidence>
<dbReference type="EMBL" id="CP082237">
    <property type="protein sequence ID" value="QZT33696.1"/>
    <property type="molecule type" value="Genomic_DNA"/>
</dbReference>